<dbReference type="InterPro" id="IPR050861">
    <property type="entry name" value="Dihydroxyacetone_Kinase"/>
</dbReference>
<feature type="domain" description="DhaL" evidence="6">
    <location>
        <begin position="373"/>
        <end position="561"/>
    </location>
</feature>
<feature type="compositionally biased region" description="Gly residues" evidence="5">
    <location>
        <begin position="147"/>
        <end position="171"/>
    </location>
</feature>
<evidence type="ECO:0000256" key="5">
    <source>
        <dbReference type="SAM" id="MobiDB-lite"/>
    </source>
</evidence>
<proteinExistence type="predicted"/>
<dbReference type="Pfam" id="PF02733">
    <property type="entry name" value="Dak1"/>
    <property type="match status" value="2"/>
</dbReference>
<dbReference type="PANTHER" id="PTHR28629">
    <property type="entry name" value="TRIOKINASE/FMN CYCLASE"/>
    <property type="match status" value="1"/>
</dbReference>
<protein>
    <recommendedName>
        <fullName evidence="10">Dihydroxyacetone kinase</fullName>
    </recommendedName>
</protein>
<dbReference type="RefSeq" id="WP_035124210.1">
    <property type="nucleotide sequence ID" value="NZ_JRNE01000090.1"/>
</dbReference>
<name>A0A095XX91_9CORY</name>
<keyword evidence="3" id="KW-0418">Kinase</keyword>
<dbReference type="GO" id="GO:0005524">
    <property type="term" value="F:ATP binding"/>
    <property type="evidence" value="ECO:0007669"/>
    <property type="project" value="UniProtKB-KW"/>
</dbReference>
<sequence length="561" mass="56989">MGAFFDDATTPYRLGLAGMVAGRSDIAWRDRGFLELTDRDGGVAVISGGGSGHEPLHAGFLGDGMLHAVCPGHIFTSPNARQILEATRAVDDGSGVVHVVKNYTGDVMNFGVAAALAAEEGIRVETVLVGDDVATDLGDEGDSDSDGGNGNGDGADSDGGSGGPGGPGRRGTGATILVEKACGAAAARGADLEVVADVGRNVARRARSIAMSLSGARTPGSEESFSLEDDEAEFGVGIHGERGVDRRKRIDVADAVSEMIAEVHEAAGSPDRVLVLVNGLGGIAGLELSAILALACGELEERGAVIERTMCGDYITAWDMAGFSLTVLGVDDDLLDLLDAPTDAPAWDAPVPYAGVPDISEAALEELPAADSGPRQPELSAWIERVLDAFDELTGLDRKAGDGDFGVNMREALGPFDLPLRGTVGEVLHAVGESYLVRAGGTSGAVFGLFFGKMGAKAGDTESFADVDVAAVVRAGLDAIVELGGAKVGDGTVVDAIEPAVLALEDGATAAEAASAAVEGAEATADQVAGKGRASYVGEAAKGVIDPGALIMGWFFEELAR</sequence>
<dbReference type="GO" id="GO:0004371">
    <property type="term" value="F:glycerone kinase activity"/>
    <property type="evidence" value="ECO:0007669"/>
    <property type="project" value="InterPro"/>
</dbReference>
<organism evidence="8 9">
    <name type="scientific">Corynebacterium freneyi DNF00450</name>
    <dbReference type="NCBI Taxonomy" id="1287475"/>
    <lineage>
        <taxon>Bacteria</taxon>
        <taxon>Bacillati</taxon>
        <taxon>Actinomycetota</taxon>
        <taxon>Actinomycetes</taxon>
        <taxon>Mycobacteriales</taxon>
        <taxon>Corynebacteriaceae</taxon>
        <taxon>Corynebacterium</taxon>
    </lineage>
</organism>
<evidence type="ECO:0008006" key="10">
    <source>
        <dbReference type="Google" id="ProtNLM"/>
    </source>
</evidence>
<dbReference type="SUPFAM" id="SSF82549">
    <property type="entry name" value="DAK1/DegV-like"/>
    <property type="match status" value="1"/>
</dbReference>
<evidence type="ECO:0000259" key="6">
    <source>
        <dbReference type="PROSITE" id="PS51480"/>
    </source>
</evidence>
<dbReference type="Pfam" id="PF02734">
    <property type="entry name" value="Dak2"/>
    <property type="match status" value="1"/>
</dbReference>
<keyword evidence="2" id="KW-0547">Nucleotide-binding</keyword>
<dbReference type="Gene3D" id="1.25.40.340">
    <property type="match status" value="1"/>
</dbReference>
<dbReference type="FunFam" id="3.40.50.10440:FF:000001">
    <property type="entry name" value="Dihydroxyacetone kinase, DhaK subunit"/>
    <property type="match status" value="1"/>
</dbReference>
<dbReference type="PROSITE" id="PS51480">
    <property type="entry name" value="DHAL"/>
    <property type="match status" value="1"/>
</dbReference>
<dbReference type="Proteomes" id="UP000029548">
    <property type="component" value="Unassembled WGS sequence"/>
</dbReference>
<dbReference type="InterPro" id="IPR036117">
    <property type="entry name" value="DhaL_dom_sf"/>
</dbReference>
<dbReference type="GO" id="GO:0019563">
    <property type="term" value="P:glycerol catabolic process"/>
    <property type="evidence" value="ECO:0007669"/>
    <property type="project" value="TreeGrafter"/>
</dbReference>
<dbReference type="Gene3D" id="3.40.50.10440">
    <property type="entry name" value="Dihydroxyacetone kinase, domain 1"/>
    <property type="match status" value="1"/>
</dbReference>
<feature type="domain" description="DhaK" evidence="7">
    <location>
        <begin position="7"/>
        <end position="347"/>
    </location>
</feature>
<evidence type="ECO:0000256" key="3">
    <source>
        <dbReference type="ARBA" id="ARBA00022777"/>
    </source>
</evidence>
<dbReference type="SMART" id="SM01120">
    <property type="entry name" value="Dak2"/>
    <property type="match status" value="1"/>
</dbReference>
<comment type="caution">
    <text evidence="8">The sequence shown here is derived from an EMBL/GenBank/DDBJ whole genome shotgun (WGS) entry which is preliminary data.</text>
</comment>
<feature type="region of interest" description="Disordered" evidence="5">
    <location>
        <begin position="134"/>
        <end position="173"/>
    </location>
</feature>
<gene>
    <name evidence="8" type="ORF">HMPREF1650_13540</name>
</gene>
<dbReference type="PROSITE" id="PS51481">
    <property type="entry name" value="DHAK"/>
    <property type="match status" value="1"/>
</dbReference>
<evidence type="ECO:0000313" key="8">
    <source>
        <dbReference type="EMBL" id="KGF14765.1"/>
    </source>
</evidence>
<evidence type="ECO:0000313" key="9">
    <source>
        <dbReference type="Proteomes" id="UP000029548"/>
    </source>
</evidence>
<accession>A0A095XX91</accession>
<dbReference type="AlphaFoldDB" id="A0A095XX91"/>
<feature type="compositionally biased region" description="Acidic residues" evidence="5">
    <location>
        <begin position="134"/>
        <end position="145"/>
    </location>
</feature>
<evidence type="ECO:0000259" key="7">
    <source>
        <dbReference type="PROSITE" id="PS51481"/>
    </source>
</evidence>
<evidence type="ECO:0000256" key="1">
    <source>
        <dbReference type="ARBA" id="ARBA00022679"/>
    </source>
</evidence>
<keyword evidence="4" id="KW-0067">ATP-binding</keyword>
<dbReference type="InterPro" id="IPR004006">
    <property type="entry name" value="DhaK_dom"/>
</dbReference>
<dbReference type="eggNOG" id="COG2376">
    <property type="taxonomic scope" value="Bacteria"/>
</dbReference>
<dbReference type="GO" id="GO:0005829">
    <property type="term" value="C:cytosol"/>
    <property type="evidence" value="ECO:0007669"/>
    <property type="project" value="TreeGrafter"/>
</dbReference>
<dbReference type="PANTHER" id="PTHR28629:SF4">
    <property type="entry name" value="TRIOKINASE_FMN CYCLASE"/>
    <property type="match status" value="1"/>
</dbReference>
<dbReference type="Gene3D" id="3.30.1180.20">
    <property type="entry name" value="Dihydroxyacetone kinase, domain 2"/>
    <property type="match status" value="1"/>
</dbReference>
<evidence type="ECO:0000256" key="4">
    <source>
        <dbReference type="ARBA" id="ARBA00022840"/>
    </source>
</evidence>
<dbReference type="SUPFAM" id="SSF101473">
    <property type="entry name" value="DhaL-like"/>
    <property type="match status" value="1"/>
</dbReference>
<keyword evidence="1" id="KW-0808">Transferase</keyword>
<reference evidence="8 9" key="1">
    <citation type="submission" date="2014-07" db="EMBL/GenBank/DDBJ databases">
        <authorList>
            <person name="McCorrison J."/>
            <person name="Sanka R."/>
            <person name="Torralba M."/>
            <person name="Gillis M."/>
            <person name="Haft D.H."/>
            <person name="Methe B."/>
            <person name="Sutton G."/>
            <person name="Nelson K.E."/>
        </authorList>
    </citation>
    <scope>NUCLEOTIDE SEQUENCE [LARGE SCALE GENOMIC DNA]</scope>
    <source>
        <strain evidence="8 9">DNF00450</strain>
    </source>
</reference>
<dbReference type="EMBL" id="JRNE01000090">
    <property type="protein sequence ID" value="KGF14765.1"/>
    <property type="molecule type" value="Genomic_DNA"/>
</dbReference>
<evidence type="ECO:0000256" key="2">
    <source>
        <dbReference type="ARBA" id="ARBA00022741"/>
    </source>
</evidence>
<dbReference type="InterPro" id="IPR004007">
    <property type="entry name" value="DhaL_dom"/>
</dbReference>